<evidence type="ECO:0000256" key="1">
    <source>
        <dbReference type="SAM" id="Phobius"/>
    </source>
</evidence>
<organism evidence="2 3">
    <name type="scientific">Exilibacterium tricleocarpae</name>
    <dbReference type="NCBI Taxonomy" id="2591008"/>
    <lineage>
        <taxon>Bacteria</taxon>
        <taxon>Pseudomonadati</taxon>
        <taxon>Pseudomonadota</taxon>
        <taxon>Gammaproteobacteria</taxon>
        <taxon>Cellvibrionales</taxon>
        <taxon>Cellvibrionaceae</taxon>
        <taxon>Exilibacterium</taxon>
    </lineage>
</organism>
<dbReference type="EMBL" id="VHSG01000013">
    <property type="protein sequence ID" value="TQV78144.1"/>
    <property type="molecule type" value="Genomic_DNA"/>
</dbReference>
<accession>A0A545TLS3</accession>
<keyword evidence="1" id="KW-0812">Transmembrane</keyword>
<keyword evidence="3" id="KW-1185">Reference proteome</keyword>
<feature type="transmembrane region" description="Helical" evidence="1">
    <location>
        <begin position="207"/>
        <end position="230"/>
    </location>
</feature>
<feature type="transmembrane region" description="Helical" evidence="1">
    <location>
        <begin position="20"/>
        <end position="38"/>
    </location>
</feature>
<dbReference type="Proteomes" id="UP000319732">
    <property type="component" value="Unassembled WGS sequence"/>
</dbReference>
<protein>
    <recommendedName>
        <fullName evidence="4">PepSY domain-containing protein</fullName>
    </recommendedName>
</protein>
<dbReference type="AlphaFoldDB" id="A0A545TLS3"/>
<reference evidence="2 3" key="1">
    <citation type="submission" date="2019-06" db="EMBL/GenBank/DDBJ databases">
        <title>Whole genome sequence for Cellvibrionaceae sp. R142.</title>
        <authorList>
            <person name="Wang G."/>
        </authorList>
    </citation>
    <scope>NUCLEOTIDE SEQUENCE [LARGE SCALE GENOMIC DNA]</scope>
    <source>
        <strain evidence="2 3">R142</strain>
    </source>
</reference>
<proteinExistence type="predicted"/>
<evidence type="ECO:0008006" key="4">
    <source>
        <dbReference type="Google" id="ProtNLM"/>
    </source>
</evidence>
<evidence type="ECO:0000313" key="3">
    <source>
        <dbReference type="Proteomes" id="UP000319732"/>
    </source>
</evidence>
<dbReference type="OrthoDB" id="9806195at2"/>
<keyword evidence="1" id="KW-1133">Transmembrane helix</keyword>
<name>A0A545TLS3_9GAMM</name>
<evidence type="ECO:0000313" key="2">
    <source>
        <dbReference type="EMBL" id="TQV78144.1"/>
    </source>
</evidence>
<comment type="caution">
    <text evidence="2">The sequence shown here is derived from an EMBL/GenBank/DDBJ whole genome shotgun (WGS) entry which is preliminary data.</text>
</comment>
<gene>
    <name evidence="2" type="ORF">FKG94_13780</name>
</gene>
<dbReference type="RefSeq" id="WP_142904923.1">
    <property type="nucleotide sequence ID" value="NZ_ML660094.1"/>
</dbReference>
<sequence>MKTTMIPARRARKLHRRLNLIIGLQVLLWSVSGFYMVVVKLDFIRGNHLVQHLDTPLAGNTAELVPTTQLLNRFEQVESISLRSVLDHPHYILKAKAGSYLIDAVSGTQRSPVDAAMATTLAQHYYSGDASVTEVTLISANPPSELYSRSLPLWRVNFDDRINTSFYIDPHTAQLITRRHDFWRIFDFFWMLHIMDYDDRSDVDNNLLRAAILLGIASLVTGTVLLFYNLRTRRQQRLQRR</sequence>
<keyword evidence="1" id="KW-0472">Membrane</keyword>